<proteinExistence type="predicted"/>
<protein>
    <submittedName>
        <fullName evidence="1">Uncharacterized protein</fullName>
    </submittedName>
</protein>
<accession>A0A508WVD3</accession>
<dbReference type="Proteomes" id="UP000507954">
    <property type="component" value="Unassembled WGS sequence"/>
</dbReference>
<name>A0A508WVD3_9HYPH</name>
<evidence type="ECO:0000313" key="1">
    <source>
        <dbReference type="EMBL" id="VTZ61382.1"/>
    </source>
</evidence>
<evidence type="ECO:0000313" key="2">
    <source>
        <dbReference type="Proteomes" id="UP000507954"/>
    </source>
</evidence>
<sequence length="70" mass="7395">MHVDCSCDHITVSCARLLFPKEEPTVTELKMALAAAAENGLVSADHVNDLEAFLGARCPGGADKGRSTRP</sequence>
<dbReference type="EMBL" id="CABFNB010000092">
    <property type="protein sequence ID" value="VTZ61382.1"/>
    <property type="molecule type" value="Genomic_DNA"/>
</dbReference>
<dbReference type="AlphaFoldDB" id="A0A508WVD3"/>
<organism evidence="1 2">
    <name type="scientific">Sinorhizobium medicae</name>
    <dbReference type="NCBI Taxonomy" id="110321"/>
    <lineage>
        <taxon>Bacteria</taxon>
        <taxon>Pseudomonadati</taxon>
        <taxon>Pseudomonadota</taxon>
        <taxon>Alphaproteobacteria</taxon>
        <taxon>Hyphomicrobiales</taxon>
        <taxon>Rhizobiaceae</taxon>
        <taxon>Sinorhizobium/Ensifer group</taxon>
        <taxon>Sinorhizobium</taxon>
    </lineage>
</organism>
<reference evidence="1 2" key="1">
    <citation type="submission" date="2019-06" db="EMBL/GenBank/DDBJ databases">
        <authorList>
            <person name="Le Quere A."/>
            <person name="Colella S."/>
        </authorList>
    </citation>
    <scope>NUCLEOTIDE SEQUENCE [LARGE SCALE GENOMIC DNA]</scope>
    <source>
        <strain evidence="1">EmedicaeMD41</strain>
    </source>
</reference>
<gene>
    <name evidence="1" type="ORF">EMEDMD4_270158</name>
</gene>